<evidence type="ECO:0000313" key="3">
    <source>
        <dbReference type="Proteomes" id="UP000318825"/>
    </source>
</evidence>
<dbReference type="SUPFAM" id="SSF88874">
    <property type="entry name" value="Receptor-binding domain of short tail fibre protein gp12"/>
    <property type="match status" value="1"/>
</dbReference>
<name>A0A4Y3W5Y1_NITWI</name>
<comment type="caution">
    <text evidence="2">The sequence shown here is derived from an EMBL/GenBank/DDBJ whole genome shotgun (WGS) entry which is preliminary data.</text>
</comment>
<dbReference type="Pfam" id="PF07484">
    <property type="entry name" value="Collar"/>
    <property type="match status" value="1"/>
</dbReference>
<accession>A0A4Y3W5Y1</accession>
<evidence type="ECO:0000313" key="2">
    <source>
        <dbReference type="EMBL" id="GEC14404.1"/>
    </source>
</evidence>
<dbReference type="InterPro" id="IPR037053">
    <property type="entry name" value="Phage_tail_collar_dom_sf"/>
</dbReference>
<dbReference type="EMBL" id="BJNF01000004">
    <property type="protein sequence ID" value="GEC14404.1"/>
    <property type="molecule type" value="Genomic_DNA"/>
</dbReference>
<evidence type="ECO:0000259" key="1">
    <source>
        <dbReference type="Pfam" id="PF07484"/>
    </source>
</evidence>
<dbReference type="Proteomes" id="UP000318825">
    <property type="component" value="Unassembled WGS sequence"/>
</dbReference>
<dbReference type="Gene3D" id="3.90.1340.10">
    <property type="entry name" value="Phage tail collar domain"/>
    <property type="match status" value="1"/>
</dbReference>
<sequence>MSEFFVGQVLTVGFGFAPKGLAQCDGQILPISQNQALFSLLGVAYGGNGTTMFALPDLRGRVPVGFGPSVDPNWPVSPYALGERAGAEAVTLTTAQLPSHVHQCAGTNAAGDKGNPTNALYGTSGEAIYGNAGAGEVVLAAGSIARTGGGQAHSNMQPYTAINFCVALTGIYPSRN</sequence>
<protein>
    <submittedName>
        <fullName evidence="2">Microcystin dependent protein</fullName>
    </submittedName>
</protein>
<organism evidence="2 3">
    <name type="scientific">Nitrobacter winogradskyi</name>
    <name type="common">Nitrobacter agilis</name>
    <dbReference type="NCBI Taxonomy" id="913"/>
    <lineage>
        <taxon>Bacteria</taxon>
        <taxon>Pseudomonadati</taxon>
        <taxon>Pseudomonadota</taxon>
        <taxon>Alphaproteobacteria</taxon>
        <taxon>Hyphomicrobiales</taxon>
        <taxon>Nitrobacteraceae</taxon>
        <taxon>Nitrobacter</taxon>
    </lineage>
</organism>
<dbReference type="InterPro" id="IPR011083">
    <property type="entry name" value="Phage_tail_collar_dom"/>
</dbReference>
<reference evidence="2 3" key="1">
    <citation type="submission" date="2019-06" db="EMBL/GenBank/DDBJ databases">
        <title>Whole genome shotgun sequence of Nitrobacter winogradskyi NBRC 14297.</title>
        <authorList>
            <person name="Hosoyama A."/>
            <person name="Uohara A."/>
            <person name="Ohji S."/>
            <person name="Ichikawa N."/>
        </authorList>
    </citation>
    <scope>NUCLEOTIDE SEQUENCE [LARGE SCALE GENOMIC DNA]</scope>
    <source>
        <strain evidence="2 3">NBRC 14297</strain>
    </source>
</reference>
<dbReference type="RefSeq" id="WP_141382008.1">
    <property type="nucleotide sequence ID" value="NZ_BJNF01000004.1"/>
</dbReference>
<dbReference type="OrthoDB" id="9810174at2"/>
<proteinExistence type="predicted"/>
<feature type="domain" description="Phage tail collar" evidence="1">
    <location>
        <begin position="7"/>
        <end position="63"/>
    </location>
</feature>
<gene>
    <name evidence="2" type="ORF">NWI01_02960</name>
</gene>
<dbReference type="AlphaFoldDB" id="A0A4Y3W5Y1"/>